<name>A0A7X5RJY9_9ALTE</name>
<feature type="domain" description="YchJ-like middle NTF2-like" evidence="1">
    <location>
        <begin position="27"/>
        <end position="85"/>
    </location>
</feature>
<keyword evidence="3" id="KW-1185">Reference proteome</keyword>
<dbReference type="SUPFAM" id="SSF54427">
    <property type="entry name" value="NTF2-like"/>
    <property type="match status" value="2"/>
</dbReference>
<dbReference type="SUPFAM" id="SSF103642">
    <property type="entry name" value="Sec-C motif"/>
    <property type="match status" value="1"/>
</dbReference>
<dbReference type="AlphaFoldDB" id="A0A7X5RJY9"/>
<dbReference type="Pfam" id="PF17775">
    <property type="entry name" value="YchJ_M-like"/>
    <property type="match status" value="2"/>
</dbReference>
<dbReference type="PANTHER" id="PTHR33747:SF1">
    <property type="entry name" value="ADENYLATE CYCLASE-ASSOCIATED CAP C-TERMINAL DOMAIN-CONTAINING PROTEIN"/>
    <property type="match status" value="1"/>
</dbReference>
<dbReference type="PANTHER" id="PTHR33747">
    <property type="entry name" value="UPF0225 PROTEIN SCO1677"/>
    <property type="match status" value="1"/>
</dbReference>
<accession>A0A7X5RJY9</accession>
<evidence type="ECO:0000259" key="1">
    <source>
        <dbReference type="Pfam" id="PF17775"/>
    </source>
</evidence>
<organism evidence="2 3">
    <name type="scientific">Alteromonas profundi</name>
    <dbReference type="NCBI Taxonomy" id="2696062"/>
    <lineage>
        <taxon>Bacteria</taxon>
        <taxon>Pseudomonadati</taxon>
        <taxon>Pseudomonadota</taxon>
        <taxon>Gammaproteobacteria</taxon>
        <taxon>Alteromonadales</taxon>
        <taxon>Alteromonadaceae</taxon>
        <taxon>Alteromonas/Salinimonas group</taxon>
        <taxon>Alteromonas</taxon>
    </lineage>
</organism>
<reference evidence="2 3" key="1">
    <citation type="submission" date="2020-01" db="EMBL/GenBank/DDBJ databases">
        <authorList>
            <person name="Chen J."/>
            <person name="Zhu S."/>
            <person name="Yang J."/>
        </authorList>
    </citation>
    <scope>NUCLEOTIDE SEQUENCE [LARGE SCALE GENOMIC DNA]</scope>
    <source>
        <strain evidence="2 3">345S023</strain>
    </source>
</reference>
<sequence length="182" mass="20605">MRCYCCSALPYSACCEPFLTNRELPSTPEQLMRSRFSAYAVRNFGYVLATYSREKRGGLTIDQLTKSAGEAKWFALQVVDSTYVQPTSSESSRLSTLPGSVEANAQKNTPMQGTVEFTAYYFEERSLFQLHETSNFVMENGQWYYHDGLLHGDCGKLKYGRNLPCLCNSGKKFKQCCATKLR</sequence>
<dbReference type="Pfam" id="PF02810">
    <property type="entry name" value="SEC-C"/>
    <property type="match status" value="1"/>
</dbReference>
<dbReference type="Proteomes" id="UP000470213">
    <property type="component" value="Unassembled WGS sequence"/>
</dbReference>
<comment type="caution">
    <text evidence="2">The sequence shown here is derived from an EMBL/GenBank/DDBJ whole genome shotgun (WGS) entry which is preliminary data.</text>
</comment>
<dbReference type="InterPro" id="IPR032710">
    <property type="entry name" value="NTF2-like_dom_sf"/>
</dbReference>
<gene>
    <name evidence="2" type="ORF">GTH32_02480</name>
</gene>
<dbReference type="Gene3D" id="3.10.450.50">
    <property type="match status" value="1"/>
</dbReference>
<feature type="domain" description="YchJ-like middle NTF2-like" evidence="1">
    <location>
        <begin position="103"/>
        <end position="148"/>
    </location>
</feature>
<evidence type="ECO:0000313" key="3">
    <source>
        <dbReference type="Proteomes" id="UP000470213"/>
    </source>
</evidence>
<dbReference type="EMBL" id="JAAAWN010000002">
    <property type="protein sequence ID" value="NDV90059.1"/>
    <property type="molecule type" value="Genomic_DNA"/>
</dbReference>
<protein>
    <submittedName>
        <fullName evidence="2">Zinc chelation protein SecC</fullName>
    </submittedName>
</protein>
<proteinExistence type="predicted"/>
<dbReference type="RefSeq" id="WP_163083646.1">
    <property type="nucleotide sequence ID" value="NZ_JAAAWN010000002.1"/>
</dbReference>
<dbReference type="InterPro" id="IPR048469">
    <property type="entry name" value="YchJ-like_M"/>
</dbReference>
<evidence type="ECO:0000313" key="2">
    <source>
        <dbReference type="EMBL" id="NDV90059.1"/>
    </source>
</evidence>
<dbReference type="InterPro" id="IPR004027">
    <property type="entry name" value="SEC_C_motif"/>
</dbReference>